<organism evidence="9 10">
    <name type="scientific">Johnsonella ignava ATCC 51276</name>
    <dbReference type="NCBI Taxonomy" id="679200"/>
    <lineage>
        <taxon>Bacteria</taxon>
        <taxon>Bacillati</taxon>
        <taxon>Bacillota</taxon>
        <taxon>Clostridia</taxon>
        <taxon>Lachnospirales</taxon>
        <taxon>Lachnospiraceae</taxon>
        <taxon>Johnsonella</taxon>
    </lineage>
</organism>
<comment type="subcellular location">
    <subcellularLocation>
        <location evidence="5 6">Cytoplasm</location>
    </subcellularLocation>
</comment>
<evidence type="ECO:0000256" key="6">
    <source>
        <dbReference type="RuleBase" id="RU004355"/>
    </source>
</evidence>
<evidence type="ECO:0000259" key="8">
    <source>
        <dbReference type="Pfam" id="PF13742"/>
    </source>
</evidence>
<feature type="domain" description="OB-fold nucleic acid binding" evidence="8">
    <location>
        <begin position="6"/>
        <end position="101"/>
    </location>
</feature>
<evidence type="ECO:0000256" key="3">
    <source>
        <dbReference type="ARBA" id="ARBA00022801"/>
    </source>
</evidence>
<dbReference type="HOGENOM" id="CLU_023625_2_0_9"/>
<dbReference type="GO" id="GO:0008855">
    <property type="term" value="F:exodeoxyribonuclease VII activity"/>
    <property type="evidence" value="ECO:0007669"/>
    <property type="project" value="UniProtKB-UniRule"/>
</dbReference>
<dbReference type="NCBIfam" id="TIGR00237">
    <property type="entry name" value="xseA"/>
    <property type="match status" value="1"/>
</dbReference>
<keyword evidence="4 5" id="KW-0269">Exonuclease</keyword>
<dbReference type="EMBL" id="ACZL01000007">
    <property type="protein sequence ID" value="EHI56527.1"/>
    <property type="molecule type" value="Genomic_DNA"/>
</dbReference>
<dbReference type="eggNOG" id="COG1570">
    <property type="taxonomic scope" value="Bacteria"/>
</dbReference>
<dbReference type="InterPro" id="IPR025824">
    <property type="entry name" value="OB-fold_nuc-bd_dom"/>
</dbReference>
<protein>
    <recommendedName>
        <fullName evidence="5">Exodeoxyribonuclease 7 large subunit</fullName>
        <ecNumber evidence="5">3.1.11.6</ecNumber>
    </recommendedName>
    <alternativeName>
        <fullName evidence="5">Exodeoxyribonuclease VII large subunit</fullName>
        <shortName evidence="5">Exonuclease VII large subunit</shortName>
    </alternativeName>
</protein>
<dbReference type="InterPro" id="IPR020579">
    <property type="entry name" value="Exonuc_VII_lsu_C"/>
</dbReference>
<dbReference type="PANTHER" id="PTHR30008">
    <property type="entry name" value="EXODEOXYRIBONUCLEASE 7 LARGE SUBUNIT"/>
    <property type="match status" value="1"/>
</dbReference>
<dbReference type="GO" id="GO:0006308">
    <property type="term" value="P:DNA catabolic process"/>
    <property type="evidence" value="ECO:0007669"/>
    <property type="project" value="UniProtKB-UniRule"/>
</dbReference>
<evidence type="ECO:0000259" key="7">
    <source>
        <dbReference type="Pfam" id="PF02601"/>
    </source>
</evidence>
<dbReference type="GO" id="GO:0009318">
    <property type="term" value="C:exodeoxyribonuclease VII complex"/>
    <property type="evidence" value="ECO:0007669"/>
    <property type="project" value="UniProtKB-UniRule"/>
</dbReference>
<dbReference type="HAMAP" id="MF_00378">
    <property type="entry name" value="Exonuc_7_L"/>
    <property type="match status" value="1"/>
</dbReference>
<evidence type="ECO:0000256" key="5">
    <source>
        <dbReference type="HAMAP-Rule" id="MF_00378"/>
    </source>
</evidence>
<comment type="similarity">
    <text evidence="5 6">Belongs to the XseA family.</text>
</comment>
<comment type="function">
    <text evidence="5">Bidirectionally degrades single-stranded DNA into large acid-insoluble oligonucleotides, which are then degraded further into small acid-soluble oligonucleotides.</text>
</comment>
<dbReference type="PANTHER" id="PTHR30008:SF0">
    <property type="entry name" value="EXODEOXYRIBONUCLEASE 7 LARGE SUBUNIT"/>
    <property type="match status" value="1"/>
</dbReference>
<comment type="subunit">
    <text evidence="5">Heterooligomer composed of large and small subunits.</text>
</comment>
<dbReference type="GO" id="GO:0005737">
    <property type="term" value="C:cytoplasm"/>
    <property type="evidence" value="ECO:0007669"/>
    <property type="project" value="UniProtKB-SubCell"/>
</dbReference>
<dbReference type="STRING" id="679200.HMPREF9333_00389"/>
<evidence type="ECO:0000256" key="4">
    <source>
        <dbReference type="ARBA" id="ARBA00022839"/>
    </source>
</evidence>
<comment type="caution">
    <text evidence="9">The sequence shown here is derived from an EMBL/GenBank/DDBJ whole genome shotgun (WGS) entry which is preliminary data.</text>
</comment>
<dbReference type="EC" id="3.1.11.6" evidence="5"/>
<name>G5GFQ0_9FIRM</name>
<dbReference type="InterPro" id="IPR003753">
    <property type="entry name" value="Exonuc_VII_L"/>
</dbReference>
<keyword evidence="3 5" id="KW-0378">Hydrolase</keyword>
<keyword evidence="1 5" id="KW-0963">Cytoplasm</keyword>
<keyword evidence="2 5" id="KW-0540">Nuclease</keyword>
<evidence type="ECO:0000313" key="9">
    <source>
        <dbReference type="EMBL" id="EHI56527.1"/>
    </source>
</evidence>
<dbReference type="CDD" id="cd04489">
    <property type="entry name" value="ExoVII_LU_OBF"/>
    <property type="match status" value="1"/>
</dbReference>
<dbReference type="PATRIC" id="fig|679200.3.peg.415"/>
<dbReference type="Proteomes" id="UP000003011">
    <property type="component" value="Unassembled WGS sequence"/>
</dbReference>
<accession>G5GFQ0</accession>
<evidence type="ECO:0000256" key="2">
    <source>
        <dbReference type="ARBA" id="ARBA00022722"/>
    </source>
</evidence>
<reference evidence="9 10" key="1">
    <citation type="submission" date="2011-08" db="EMBL/GenBank/DDBJ databases">
        <title>The Genome Sequence of Johnsonella ignava ATCC 51276.</title>
        <authorList>
            <consortium name="The Broad Institute Genome Sequencing Platform"/>
            <person name="Earl A."/>
            <person name="Ward D."/>
            <person name="Feldgarden M."/>
            <person name="Gevers D."/>
            <person name="Izard J."/>
            <person name="Blanton J.M."/>
            <person name="Baranova O.V."/>
            <person name="Dewhirst F.E."/>
            <person name="Young S.K."/>
            <person name="Zeng Q."/>
            <person name="Gargeya S."/>
            <person name="Fitzgerald M."/>
            <person name="Haas B."/>
            <person name="Abouelleil A."/>
            <person name="Alvarado L."/>
            <person name="Arachchi H.M."/>
            <person name="Berlin A."/>
            <person name="Brown A."/>
            <person name="Chapman S.B."/>
            <person name="Chen Z."/>
            <person name="Dunbar C."/>
            <person name="Freedman E."/>
            <person name="Gearin G."/>
            <person name="Gellesch M."/>
            <person name="Goldberg J."/>
            <person name="Griggs A."/>
            <person name="Gujja S."/>
            <person name="Heiman D."/>
            <person name="Howarth C."/>
            <person name="Larson L."/>
            <person name="Lui A."/>
            <person name="MacDonald P.J.P."/>
            <person name="Montmayeur A."/>
            <person name="Murphy C."/>
            <person name="Neiman D."/>
            <person name="Pearson M."/>
            <person name="Priest M."/>
            <person name="Roberts A."/>
            <person name="Saif S."/>
            <person name="Shea T."/>
            <person name="Shenoy N."/>
            <person name="Sisk P."/>
            <person name="Stolte C."/>
            <person name="Sykes S."/>
            <person name="Wortman J."/>
            <person name="Nusbaum C."/>
            <person name="Birren B."/>
        </authorList>
    </citation>
    <scope>NUCLEOTIDE SEQUENCE [LARGE SCALE GENOMIC DNA]</scope>
    <source>
        <strain evidence="9 10">ATCC 51276</strain>
    </source>
</reference>
<dbReference type="GO" id="GO:0003676">
    <property type="term" value="F:nucleic acid binding"/>
    <property type="evidence" value="ECO:0007669"/>
    <property type="project" value="InterPro"/>
</dbReference>
<keyword evidence="10" id="KW-1185">Reference proteome</keyword>
<dbReference type="Pfam" id="PF02601">
    <property type="entry name" value="Exonuc_VII_L"/>
    <property type="match status" value="1"/>
</dbReference>
<dbReference type="AlphaFoldDB" id="G5GFQ0"/>
<proteinExistence type="inferred from homology"/>
<comment type="catalytic activity">
    <reaction evidence="5 6">
        <text>Exonucleolytic cleavage in either 5'- to 3'- or 3'- to 5'-direction to yield nucleoside 5'-phosphates.</text>
        <dbReference type="EC" id="3.1.11.6"/>
    </reaction>
</comment>
<feature type="domain" description="Exonuclease VII large subunit C-terminal" evidence="7">
    <location>
        <begin position="124"/>
        <end position="326"/>
    </location>
</feature>
<dbReference type="Pfam" id="PF13742">
    <property type="entry name" value="tRNA_anti_2"/>
    <property type="match status" value="1"/>
</dbReference>
<gene>
    <name evidence="5" type="primary">xseA</name>
    <name evidence="9" type="ORF">HMPREF9333_00389</name>
</gene>
<evidence type="ECO:0000256" key="1">
    <source>
        <dbReference type="ARBA" id="ARBA00022490"/>
    </source>
</evidence>
<evidence type="ECO:0000313" key="10">
    <source>
        <dbReference type="Proteomes" id="UP000003011"/>
    </source>
</evidence>
<sequence>MMSSVYSVTQVNTYIKNMFSQDFLLTKIKIKGEISNCKYHNSGHIYFTMKDSGGVIQAVMFASNRANLNFELTDGMQVIAGGRIGVYEKSGVYQLYADSIEEAGTGDLYRKFIILKEKLEKTGIFDPVNKKRLPFYCSRLGIATAKEGAALRDIVNISLRRNPYIEIVICPCIVQGAAAKESIINALKTLDIYGVDVIIAGRGGGSIEDLWAFNEEEVAKALYNCKTPVISAVGHETDYTIADFAADLRASTPSAAAELAVIDINSFIDRLEVKKDLMKAALLKRLENIRYELAHFKTELEHLSPGAKLALQKRICISIETRLREAAGHVFESRRHEAQLMNERLKALSPLDKLELGYAFVTDKKFKRINSVKKLKKDDIITLRFRDGSADAKIISGDDISSL</sequence>